<dbReference type="Pfam" id="PF13476">
    <property type="entry name" value="AAA_23"/>
    <property type="match status" value="1"/>
</dbReference>
<feature type="domain" description="Rad50/SbcC-type AAA" evidence="2">
    <location>
        <begin position="1"/>
        <end position="92"/>
    </location>
</feature>
<dbReference type="GO" id="GO:0004519">
    <property type="term" value="F:endonuclease activity"/>
    <property type="evidence" value="ECO:0007669"/>
    <property type="project" value="UniProtKB-KW"/>
</dbReference>
<comment type="caution">
    <text evidence="4">The sequence shown here is derived from an EMBL/GenBank/DDBJ whole genome shotgun (WGS) entry which is preliminary data.</text>
</comment>
<dbReference type="AlphaFoldDB" id="A0A0F3GR38"/>
<dbReference type="Pfam" id="PF13175">
    <property type="entry name" value="AAA_15"/>
    <property type="match status" value="1"/>
</dbReference>
<keyword evidence="4" id="KW-0255">Endonuclease</keyword>
<proteinExistence type="predicted"/>
<keyword evidence="5" id="KW-1185">Reference proteome</keyword>
<organism evidence="4 5">
    <name type="scientific">Candidatus Magnetobacterium bavaricum</name>
    <dbReference type="NCBI Taxonomy" id="29290"/>
    <lineage>
        <taxon>Bacteria</taxon>
        <taxon>Pseudomonadati</taxon>
        <taxon>Nitrospirota</taxon>
        <taxon>Thermodesulfovibrionia</taxon>
        <taxon>Thermodesulfovibrionales</taxon>
        <taxon>Candidatus Magnetobacteriaceae</taxon>
        <taxon>Candidatus Magnetobacterium</taxon>
    </lineage>
</organism>
<evidence type="ECO:0000313" key="5">
    <source>
        <dbReference type="Proteomes" id="UP000033423"/>
    </source>
</evidence>
<dbReference type="EMBL" id="LACI01002000">
    <property type="protein sequence ID" value="KJU83173.1"/>
    <property type="molecule type" value="Genomic_DNA"/>
</dbReference>
<feature type="domain" description="OLD protein-like TOPRIM" evidence="3">
    <location>
        <begin position="372"/>
        <end position="436"/>
    </location>
</feature>
<sequence>MTLLIGPNNSGKTSFLEALFAAMGAGKRNLSTDDIYIASEESKPPYERSILIDVLVRPTDDSGSVCDKFPEGSYWLNLWRNGIALDDEGNDFMAFRTRLTWKPEKGEYNVDRQFLKEWISESLKIEAVETIGLVSSKQIEPMALHFLDAKRDIEEDMKHQGSFWRRITNDLGLSEEDTNNFEGMLNAINKGIVDKSEVLKYLESMLGNLDSVISANDDSIALTPIARSLRDLTKGIDIHFATKGAQTFPLIRHGMGTRSMASVFVFRAFMEWRTLQAKDDSLHPMLALEEPEAHLHPQAQRTLYNQIRQIPGQVIISTHSPYVAAHTDLADLRSFQKNASDTLVKAMDVSGIRPEDITKMKWKVLNTRGDMLFASALVLFEGETEEQKFPIYAQQYWRRDPNELGISFIGVGGSGGYLPFLRLANGLGLKWHIFSDAEQKPLKEMSAALKSIGITNYTQCSNVIVLPPGKNIETYLIDEGYVNYHKKRYILVIYYH</sequence>
<evidence type="ECO:0000313" key="4">
    <source>
        <dbReference type="EMBL" id="KJU83173.1"/>
    </source>
</evidence>
<keyword evidence="4" id="KW-0540">Nuclease</keyword>
<protein>
    <submittedName>
        <fullName evidence="4">ATP-dependent OLD family endonuclease</fullName>
    </submittedName>
</protein>
<evidence type="ECO:0000259" key="1">
    <source>
        <dbReference type="Pfam" id="PF13175"/>
    </source>
</evidence>
<evidence type="ECO:0000259" key="3">
    <source>
        <dbReference type="Pfam" id="PF20469"/>
    </source>
</evidence>
<accession>A0A0F3GR38</accession>
<dbReference type="InterPro" id="IPR038729">
    <property type="entry name" value="Rad50/SbcC_AAA"/>
</dbReference>
<dbReference type="PATRIC" id="fig|29290.4.peg.6139"/>
<dbReference type="Proteomes" id="UP000033423">
    <property type="component" value="Unassembled WGS sequence"/>
</dbReference>
<dbReference type="InterPro" id="IPR027417">
    <property type="entry name" value="P-loop_NTPase"/>
</dbReference>
<dbReference type="PANTHER" id="PTHR43581">
    <property type="entry name" value="ATP/GTP PHOSPHATASE"/>
    <property type="match status" value="1"/>
</dbReference>
<dbReference type="Gene3D" id="3.40.50.300">
    <property type="entry name" value="P-loop containing nucleotide triphosphate hydrolases"/>
    <property type="match status" value="1"/>
</dbReference>
<name>A0A0F3GR38_9BACT</name>
<keyword evidence="4" id="KW-0378">Hydrolase</keyword>
<dbReference type="InterPro" id="IPR041685">
    <property type="entry name" value="AAA_GajA/Old/RecF-like"/>
</dbReference>
<evidence type="ECO:0000259" key="2">
    <source>
        <dbReference type="Pfam" id="PF13476"/>
    </source>
</evidence>
<dbReference type="InterPro" id="IPR051396">
    <property type="entry name" value="Bact_Antivir_Def_Nuclease"/>
</dbReference>
<gene>
    <name evidence="4" type="ORF">MBAV_004632</name>
</gene>
<dbReference type="PANTHER" id="PTHR43581:SF4">
    <property type="entry name" value="ATP_GTP PHOSPHATASE"/>
    <property type="match status" value="1"/>
</dbReference>
<dbReference type="SUPFAM" id="SSF52540">
    <property type="entry name" value="P-loop containing nucleoside triphosphate hydrolases"/>
    <property type="match status" value="1"/>
</dbReference>
<reference evidence="4 5" key="1">
    <citation type="submission" date="2015-02" db="EMBL/GenBank/DDBJ databases">
        <title>Single-cell genomics of uncultivated deep-branching MTB reveals a conserved set of magnetosome genes.</title>
        <authorList>
            <person name="Kolinko S."/>
            <person name="Richter M."/>
            <person name="Glockner F.O."/>
            <person name="Brachmann A."/>
            <person name="Schuler D."/>
        </authorList>
    </citation>
    <scope>NUCLEOTIDE SEQUENCE [LARGE SCALE GENOMIC DNA]</scope>
    <source>
        <strain evidence="4">TM-1</strain>
    </source>
</reference>
<dbReference type="InterPro" id="IPR034139">
    <property type="entry name" value="TOPRIM_OLD"/>
</dbReference>
<feature type="domain" description="Endonuclease GajA/Old nuclease/RecF-like AAA" evidence="1">
    <location>
        <begin position="145"/>
        <end position="324"/>
    </location>
</feature>
<dbReference type="CDD" id="cd01026">
    <property type="entry name" value="TOPRIM_OLD"/>
    <property type="match status" value="1"/>
</dbReference>
<dbReference type="Pfam" id="PF20469">
    <property type="entry name" value="OLD-like_TOPRIM"/>
    <property type="match status" value="1"/>
</dbReference>